<protein>
    <recommendedName>
        <fullName evidence="1">SGNH hydrolase-type esterase domain-containing protein</fullName>
    </recommendedName>
</protein>
<dbReference type="EMBL" id="OU594955">
    <property type="protein sequence ID" value="CAG9281144.1"/>
    <property type="molecule type" value="Genomic_DNA"/>
</dbReference>
<name>A0A8J9SJ49_PHATR</name>
<dbReference type="PANTHER" id="PTHR14209:SF19">
    <property type="entry name" value="ISOAMYL ACETATE-HYDROLYZING ESTERASE 1 HOMOLOG"/>
    <property type="match status" value="1"/>
</dbReference>
<dbReference type="Gene3D" id="3.40.50.1110">
    <property type="entry name" value="SGNH hydrolase"/>
    <property type="match status" value="1"/>
</dbReference>
<dbReference type="InterPro" id="IPR036514">
    <property type="entry name" value="SGNH_hydro_sf"/>
</dbReference>
<gene>
    <name evidence="2" type="ORF">PTTT1_LOCUS15556</name>
</gene>
<proteinExistence type="predicted"/>
<dbReference type="Pfam" id="PF13472">
    <property type="entry name" value="Lipase_GDSL_2"/>
    <property type="match status" value="1"/>
</dbReference>
<dbReference type="AlphaFoldDB" id="A0A8J9SJ49"/>
<feature type="domain" description="SGNH hydrolase-type esterase" evidence="1">
    <location>
        <begin position="9"/>
        <end position="194"/>
    </location>
</feature>
<dbReference type="CDD" id="cd01838">
    <property type="entry name" value="Isoamyl_acetate_hydrolase_like"/>
    <property type="match status" value="1"/>
</dbReference>
<accession>A0A8J9SJ49</accession>
<dbReference type="Proteomes" id="UP000836788">
    <property type="component" value="Chromosome 14"/>
</dbReference>
<dbReference type="SUPFAM" id="SSF52266">
    <property type="entry name" value="SGNH hydrolase"/>
    <property type="match status" value="1"/>
</dbReference>
<evidence type="ECO:0000259" key="1">
    <source>
        <dbReference type="Pfam" id="PF13472"/>
    </source>
</evidence>
<evidence type="ECO:0000313" key="2">
    <source>
        <dbReference type="EMBL" id="CAG9281144.1"/>
    </source>
</evidence>
<reference evidence="2" key="1">
    <citation type="submission" date="2022-02" db="EMBL/GenBank/DDBJ databases">
        <authorList>
            <person name="Giguere J D."/>
        </authorList>
    </citation>
    <scope>NUCLEOTIDE SEQUENCE</scope>
    <source>
        <strain evidence="2">CCAP 1055/1</strain>
    </source>
</reference>
<dbReference type="PANTHER" id="PTHR14209">
    <property type="entry name" value="ISOAMYL ACETATE-HYDROLYZING ESTERASE 1"/>
    <property type="match status" value="1"/>
</dbReference>
<dbReference type="InterPro" id="IPR013830">
    <property type="entry name" value="SGNH_hydro"/>
</dbReference>
<sequence length="253" mass="28870">MTTRPKILLLGDSLTQTSFEGWSGKLADVFQRRADVVNRGYSGYNTEFYLHLDTVWNELLVNVQLAVVWFGANDAGLPDLAAHHHVPLERYRENLNTILNRLQVQFKPPRIILITPPPVHHEQRLAHQVQRYGEKATGELERTLEQTRKYALACQRVASEKKLPCLNLFDLMHSEADFGRFFHDGLHFSKKGHEFVANALLRAIQEHFASFAVVPDPYTSQWCNSGSHCESLSSQGPYHDQIDHSDIGKVFPL</sequence>
<organism evidence="2">
    <name type="scientific">Phaeodactylum tricornutum</name>
    <name type="common">Diatom</name>
    <dbReference type="NCBI Taxonomy" id="2850"/>
    <lineage>
        <taxon>Eukaryota</taxon>
        <taxon>Sar</taxon>
        <taxon>Stramenopiles</taxon>
        <taxon>Ochrophyta</taxon>
        <taxon>Bacillariophyta</taxon>
        <taxon>Bacillariophyceae</taxon>
        <taxon>Bacillariophycidae</taxon>
        <taxon>Naviculales</taxon>
        <taxon>Phaeodactylaceae</taxon>
        <taxon>Phaeodactylum</taxon>
    </lineage>
</organism>
<dbReference type="InterPro" id="IPR045136">
    <property type="entry name" value="Iah1-like"/>
</dbReference>